<feature type="signal peptide" evidence="1">
    <location>
        <begin position="1"/>
        <end position="21"/>
    </location>
</feature>
<reference evidence="2" key="1">
    <citation type="submission" date="2022-08" db="EMBL/GenBank/DDBJ databases">
        <title>A Global Phylogenomic Analysis of the Shiitake Genus Lentinula.</title>
        <authorList>
            <consortium name="DOE Joint Genome Institute"/>
            <person name="Sierra-Patev S."/>
            <person name="Min B."/>
            <person name="Naranjo-Ortiz M."/>
            <person name="Looney B."/>
            <person name="Konkel Z."/>
            <person name="Slot J.C."/>
            <person name="Sakamoto Y."/>
            <person name="Steenwyk J.L."/>
            <person name="Rokas A."/>
            <person name="Carro J."/>
            <person name="Camarero S."/>
            <person name="Ferreira P."/>
            <person name="Molpeceres G."/>
            <person name="Ruiz-Duenas F.J."/>
            <person name="Serrano A."/>
            <person name="Henrissat B."/>
            <person name="Drula E."/>
            <person name="Hughes K.W."/>
            <person name="Mata J.L."/>
            <person name="Ishikawa N.K."/>
            <person name="Vargas-Isla R."/>
            <person name="Ushijima S."/>
            <person name="Smith C.A."/>
            <person name="Ahrendt S."/>
            <person name="Andreopoulos W."/>
            <person name="He G."/>
            <person name="Labutti K."/>
            <person name="Lipzen A."/>
            <person name="Ng V."/>
            <person name="Riley R."/>
            <person name="Sandor L."/>
            <person name="Barry K."/>
            <person name="Martinez A.T."/>
            <person name="Xiao Y."/>
            <person name="Gibbons J.G."/>
            <person name="Terashima K."/>
            <person name="Grigoriev I.V."/>
            <person name="Hibbett D.S."/>
        </authorList>
    </citation>
    <scope>NUCLEOTIDE SEQUENCE</scope>
    <source>
        <strain evidence="2">JLM2183</strain>
    </source>
</reference>
<feature type="chain" id="PRO_5040971924" evidence="1">
    <location>
        <begin position="22"/>
        <end position="159"/>
    </location>
</feature>
<sequence>MRFKVVWICVAPYYLLSAVYAAPTLPDLSNTKYFYVLYQDGLTEFRKNDISKLIKDMQDNLAGSSADPKLQFIPISENVDTLKAEDGTTAFYINSNHGDCQPGCKGLVDQSGKGQIALVRSGNSVFTSEGSNLRVFPIAMQEQTWFANTVSRILHGFRH</sequence>
<evidence type="ECO:0000256" key="1">
    <source>
        <dbReference type="SAM" id="SignalP"/>
    </source>
</evidence>
<organism evidence="2 3">
    <name type="scientific">Lentinula aciculospora</name>
    <dbReference type="NCBI Taxonomy" id="153920"/>
    <lineage>
        <taxon>Eukaryota</taxon>
        <taxon>Fungi</taxon>
        <taxon>Dikarya</taxon>
        <taxon>Basidiomycota</taxon>
        <taxon>Agaricomycotina</taxon>
        <taxon>Agaricomycetes</taxon>
        <taxon>Agaricomycetidae</taxon>
        <taxon>Agaricales</taxon>
        <taxon>Marasmiineae</taxon>
        <taxon>Omphalotaceae</taxon>
        <taxon>Lentinula</taxon>
    </lineage>
</organism>
<evidence type="ECO:0000313" key="3">
    <source>
        <dbReference type="Proteomes" id="UP001150266"/>
    </source>
</evidence>
<keyword evidence="3" id="KW-1185">Reference proteome</keyword>
<comment type="caution">
    <text evidence="2">The sequence shown here is derived from an EMBL/GenBank/DDBJ whole genome shotgun (WGS) entry which is preliminary data.</text>
</comment>
<protein>
    <submittedName>
        <fullName evidence="2">Uncharacterized protein</fullName>
    </submittedName>
</protein>
<dbReference type="OrthoDB" id="2931313at2759"/>
<dbReference type="Proteomes" id="UP001150266">
    <property type="component" value="Unassembled WGS sequence"/>
</dbReference>
<evidence type="ECO:0000313" key="2">
    <source>
        <dbReference type="EMBL" id="KAJ4474842.1"/>
    </source>
</evidence>
<keyword evidence="1" id="KW-0732">Signal</keyword>
<dbReference type="EMBL" id="JAOTPV010000015">
    <property type="protein sequence ID" value="KAJ4474842.1"/>
    <property type="molecule type" value="Genomic_DNA"/>
</dbReference>
<accession>A0A9W9A6U0</accession>
<dbReference type="AlphaFoldDB" id="A0A9W9A6U0"/>
<name>A0A9W9A6U0_9AGAR</name>
<gene>
    <name evidence="2" type="ORF">J3R30DRAFT_3406041</name>
</gene>
<proteinExistence type="predicted"/>